<dbReference type="EMBL" id="JAKKPZ010000895">
    <property type="protein sequence ID" value="KAI1691629.1"/>
    <property type="molecule type" value="Genomic_DNA"/>
</dbReference>
<reference evidence="2" key="1">
    <citation type="submission" date="2022-01" db="EMBL/GenBank/DDBJ databases">
        <title>Genome Sequence Resource for Two Populations of Ditylenchus destructor, the Migratory Endoparasitic Phytonematode.</title>
        <authorList>
            <person name="Zhang H."/>
            <person name="Lin R."/>
            <person name="Xie B."/>
        </authorList>
    </citation>
    <scope>NUCLEOTIDE SEQUENCE</scope>
    <source>
        <strain evidence="2">BazhouSP</strain>
    </source>
</reference>
<keyword evidence="3" id="KW-1185">Reference proteome</keyword>
<keyword evidence="1" id="KW-0812">Transmembrane</keyword>
<proteinExistence type="predicted"/>
<evidence type="ECO:0000313" key="3">
    <source>
        <dbReference type="Proteomes" id="UP001201812"/>
    </source>
</evidence>
<accession>A0AAD4MGT0</accession>
<sequence>MRSSTISLIVVYYTVSLLTCLIFVEKNIAITLKFNGHRLGTGTSADIEYGADFTAILTPKCAGNSVKIAGPTTDGQFTVTIPETVNDSDQIFITIAGESSKVKHTEKGESRRQNEKGYQVGRRANFVIPAKKLHDISGGDSAKYIYEKWMTLNLYASFRSVTATVHVNADFYNKVTMTMREDGGPAETA</sequence>
<keyword evidence="1" id="KW-1133">Transmembrane helix</keyword>
<dbReference type="AlphaFoldDB" id="A0AAD4MGT0"/>
<name>A0AAD4MGT0_9BILA</name>
<protein>
    <submittedName>
        <fullName evidence="2">Uncharacterized protein</fullName>
    </submittedName>
</protein>
<evidence type="ECO:0000313" key="2">
    <source>
        <dbReference type="EMBL" id="KAI1691629.1"/>
    </source>
</evidence>
<organism evidence="2 3">
    <name type="scientific">Ditylenchus destructor</name>
    <dbReference type="NCBI Taxonomy" id="166010"/>
    <lineage>
        <taxon>Eukaryota</taxon>
        <taxon>Metazoa</taxon>
        <taxon>Ecdysozoa</taxon>
        <taxon>Nematoda</taxon>
        <taxon>Chromadorea</taxon>
        <taxon>Rhabditida</taxon>
        <taxon>Tylenchina</taxon>
        <taxon>Tylenchomorpha</taxon>
        <taxon>Sphaerularioidea</taxon>
        <taxon>Anguinidae</taxon>
        <taxon>Anguininae</taxon>
        <taxon>Ditylenchus</taxon>
    </lineage>
</organism>
<keyword evidence="1" id="KW-0472">Membrane</keyword>
<feature type="transmembrane region" description="Helical" evidence="1">
    <location>
        <begin position="6"/>
        <end position="24"/>
    </location>
</feature>
<evidence type="ECO:0000256" key="1">
    <source>
        <dbReference type="SAM" id="Phobius"/>
    </source>
</evidence>
<gene>
    <name evidence="2" type="ORF">DdX_21755</name>
</gene>
<comment type="caution">
    <text evidence="2">The sequence shown here is derived from an EMBL/GenBank/DDBJ whole genome shotgun (WGS) entry which is preliminary data.</text>
</comment>
<dbReference type="Proteomes" id="UP001201812">
    <property type="component" value="Unassembled WGS sequence"/>
</dbReference>